<proteinExistence type="predicted"/>
<protein>
    <submittedName>
        <fullName evidence="1">Uncharacterized protein</fullName>
    </submittedName>
</protein>
<evidence type="ECO:0000313" key="1">
    <source>
        <dbReference type="EMBL" id="GAA0172105.1"/>
    </source>
</evidence>
<gene>
    <name evidence="1" type="ORF">LIER_26000</name>
</gene>
<accession>A0AAV3R731</accession>
<reference evidence="1 2" key="1">
    <citation type="submission" date="2024-01" db="EMBL/GenBank/DDBJ databases">
        <title>The complete chloroplast genome sequence of Lithospermum erythrorhizon: insights into the phylogenetic relationship among Boraginaceae species and the maternal lineages of purple gromwells.</title>
        <authorList>
            <person name="Okada T."/>
            <person name="Watanabe K."/>
        </authorList>
    </citation>
    <scope>NUCLEOTIDE SEQUENCE [LARGE SCALE GENOMIC DNA]</scope>
</reference>
<sequence length="115" mass="12396">MGCSASKAESFITKDEQHPSVNVYCDTYLTPISRTLCFPSPFVLHPPSRKGDTNHLVYLTSTTYGSLVLVDPIKSPKDANFNGQETSKLKNVGGSCNDHLSPDSVINTWGAHGGP</sequence>
<comment type="caution">
    <text evidence="1">The sequence shown here is derived from an EMBL/GenBank/DDBJ whole genome shotgun (WGS) entry which is preliminary data.</text>
</comment>
<evidence type="ECO:0000313" key="2">
    <source>
        <dbReference type="Proteomes" id="UP001454036"/>
    </source>
</evidence>
<dbReference type="EMBL" id="BAABME010007965">
    <property type="protein sequence ID" value="GAA0172105.1"/>
    <property type="molecule type" value="Genomic_DNA"/>
</dbReference>
<dbReference type="Proteomes" id="UP001454036">
    <property type="component" value="Unassembled WGS sequence"/>
</dbReference>
<dbReference type="AlphaFoldDB" id="A0AAV3R731"/>
<organism evidence="1 2">
    <name type="scientific">Lithospermum erythrorhizon</name>
    <name type="common">Purple gromwell</name>
    <name type="synonym">Lithospermum officinale var. erythrorhizon</name>
    <dbReference type="NCBI Taxonomy" id="34254"/>
    <lineage>
        <taxon>Eukaryota</taxon>
        <taxon>Viridiplantae</taxon>
        <taxon>Streptophyta</taxon>
        <taxon>Embryophyta</taxon>
        <taxon>Tracheophyta</taxon>
        <taxon>Spermatophyta</taxon>
        <taxon>Magnoliopsida</taxon>
        <taxon>eudicotyledons</taxon>
        <taxon>Gunneridae</taxon>
        <taxon>Pentapetalae</taxon>
        <taxon>asterids</taxon>
        <taxon>lamiids</taxon>
        <taxon>Boraginales</taxon>
        <taxon>Boraginaceae</taxon>
        <taxon>Boraginoideae</taxon>
        <taxon>Lithospermeae</taxon>
        <taxon>Lithospermum</taxon>
    </lineage>
</organism>
<keyword evidence="2" id="KW-1185">Reference proteome</keyword>
<name>A0AAV3R731_LITER</name>